<feature type="transmembrane region" description="Helical" evidence="2">
    <location>
        <begin position="340"/>
        <end position="360"/>
    </location>
</feature>
<dbReference type="EMBL" id="KB007909">
    <property type="protein sequence ID" value="ELR20614.1"/>
    <property type="molecule type" value="Genomic_DNA"/>
</dbReference>
<dbReference type="SUPFAM" id="SSF48317">
    <property type="entry name" value="Acid phosphatase/Vanadium-dependent haloperoxidase"/>
    <property type="match status" value="1"/>
</dbReference>
<dbReference type="SMART" id="SM00014">
    <property type="entry name" value="acidPPc"/>
    <property type="match status" value="1"/>
</dbReference>
<sequence length="424" mass="46234">MGGGSPFHPYHAPSAYRTPSTALASGAGYGHDDDDDNNDGYGDGYGEVYARPGPWADAELLPTQRGLLGLAGLGWEMAHFVCAVAAAAALAVVVKFPEAWDAWMQRADDAIIRWLQRPAGPIFMALSLAITACTTIELAFVVPVVLFVAGWDSLATELTYLALTTALVSQIPKRFLWRSRPYVAGRAQTRRKDKTSSFPSRAVTCAVVYTFAICFAVAERSQDAHVIQWWMPLVVFAAFLLASFARINLGVHYPSDCVGGLLQGAAICVVGTLLWELDVIGCTSCSSSDTCYSTEDDAITWHTLGRANWWVFVCLFAVMAGIVGVCLAKPLDFWAKCDRVYGMLFPCVAFRVTFLCPVSLNDHASLAAPTWPPAWYSYLVGIGLAAALTVLGVANKGRYPFVAYLVFFFITFFSLSWWRLFVSS</sequence>
<organism evidence="4 5">
    <name type="scientific">Acanthamoeba castellanii (strain ATCC 30010 / Neff)</name>
    <dbReference type="NCBI Taxonomy" id="1257118"/>
    <lineage>
        <taxon>Eukaryota</taxon>
        <taxon>Amoebozoa</taxon>
        <taxon>Discosea</taxon>
        <taxon>Longamoebia</taxon>
        <taxon>Centramoebida</taxon>
        <taxon>Acanthamoebidae</taxon>
        <taxon>Acanthamoeba</taxon>
    </lineage>
</organism>
<keyword evidence="2" id="KW-0472">Membrane</keyword>
<dbReference type="Pfam" id="PF01569">
    <property type="entry name" value="PAP2"/>
    <property type="match status" value="1"/>
</dbReference>
<feature type="region of interest" description="Disordered" evidence="1">
    <location>
        <begin position="23"/>
        <end position="43"/>
    </location>
</feature>
<feature type="domain" description="Phosphatidic acid phosphatase type 2/haloperoxidase" evidence="3">
    <location>
        <begin position="156"/>
        <end position="272"/>
    </location>
</feature>
<evidence type="ECO:0000259" key="3">
    <source>
        <dbReference type="SMART" id="SM00014"/>
    </source>
</evidence>
<gene>
    <name evidence="4" type="ORF">ACA1_053370</name>
</gene>
<feature type="transmembrane region" description="Helical" evidence="2">
    <location>
        <begin position="224"/>
        <end position="245"/>
    </location>
</feature>
<dbReference type="OrthoDB" id="17812at2759"/>
<evidence type="ECO:0000256" key="1">
    <source>
        <dbReference type="SAM" id="MobiDB-lite"/>
    </source>
</evidence>
<feature type="transmembrane region" description="Helical" evidence="2">
    <location>
        <begin position="401"/>
        <end position="421"/>
    </location>
</feature>
<feature type="transmembrane region" description="Helical" evidence="2">
    <location>
        <begin position="77"/>
        <end position="96"/>
    </location>
</feature>
<dbReference type="Proteomes" id="UP000011083">
    <property type="component" value="Unassembled WGS sequence"/>
</dbReference>
<dbReference type="RefSeq" id="XP_004344017.1">
    <property type="nucleotide sequence ID" value="XM_004343967.1"/>
</dbReference>
<dbReference type="GeneID" id="14921481"/>
<keyword evidence="2" id="KW-0812">Transmembrane</keyword>
<feature type="transmembrane region" description="Helical" evidence="2">
    <location>
        <begin position="375"/>
        <end position="394"/>
    </location>
</feature>
<dbReference type="VEuPathDB" id="AmoebaDB:ACA1_053370"/>
<protein>
    <submittedName>
        <fullName evidence="4">PAP2 superfamily domain containing protein</fullName>
    </submittedName>
</protein>
<dbReference type="Gene3D" id="1.20.144.10">
    <property type="entry name" value="Phosphatidic acid phosphatase type 2/haloperoxidase"/>
    <property type="match status" value="1"/>
</dbReference>
<keyword evidence="5" id="KW-1185">Reference proteome</keyword>
<dbReference type="PANTHER" id="PTHR14969">
    <property type="entry name" value="SPHINGOSINE-1-PHOSPHATE PHOSPHOHYDROLASE"/>
    <property type="match status" value="1"/>
</dbReference>
<feature type="transmembrane region" description="Helical" evidence="2">
    <location>
        <begin position="158"/>
        <end position="177"/>
    </location>
</feature>
<evidence type="ECO:0000313" key="4">
    <source>
        <dbReference type="EMBL" id="ELR20614.1"/>
    </source>
</evidence>
<reference evidence="4 5" key="1">
    <citation type="journal article" date="2013" name="Genome Biol.">
        <title>Genome of Acanthamoeba castellanii highlights extensive lateral gene transfer and early evolution of tyrosine kinase signaling.</title>
        <authorList>
            <person name="Clarke M."/>
            <person name="Lohan A.J."/>
            <person name="Liu B."/>
            <person name="Lagkouvardos I."/>
            <person name="Roy S."/>
            <person name="Zafar N."/>
            <person name="Bertelli C."/>
            <person name="Schilde C."/>
            <person name="Kianianmomeni A."/>
            <person name="Burglin T.R."/>
            <person name="Frech C."/>
            <person name="Turcotte B."/>
            <person name="Kopec K.O."/>
            <person name="Synnott J.M."/>
            <person name="Choo C."/>
            <person name="Paponov I."/>
            <person name="Finkler A."/>
            <person name="Soon Heng Tan C."/>
            <person name="Hutchins A.P."/>
            <person name="Weinmeier T."/>
            <person name="Rattei T."/>
            <person name="Chu J.S."/>
            <person name="Gimenez G."/>
            <person name="Irimia M."/>
            <person name="Rigden D.J."/>
            <person name="Fitzpatrick D.A."/>
            <person name="Lorenzo-Morales J."/>
            <person name="Bateman A."/>
            <person name="Chiu C.H."/>
            <person name="Tang P."/>
            <person name="Hegemann P."/>
            <person name="Fromm H."/>
            <person name="Raoult D."/>
            <person name="Greub G."/>
            <person name="Miranda-Saavedra D."/>
            <person name="Chen N."/>
            <person name="Nash P."/>
            <person name="Ginger M.L."/>
            <person name="Horn M."/>
            <person name="Schaap P."/>
            <person name="Caler L."/>
            <person name="Loftus B."/>
        </authorList>
    </citation>
    <scope>NUCLEOTIDE SEQUENCE [LARGE SCALE GENOMIC DNA]</scope>
    <source>
        <strain evidence="4 5">Neff</strain>
    </source>
</reference>
<evidence type="ECO:0000256" key="2">
    <source>
        <dbReference type="SAM" id="Phobius"/>
    </source>
</evidence>
<evidence type="ECO:0000313" key="5">
    <source>
        <dbReference type="Proteomes" id="UP000011083"/>
    </source>
</evidence>
<name>L8H555_ACACF</name>
<keyword evidence="2" id="KW-1133">Transmembrane helix</keyword>
<feature type="transmembrane region" description="Helical" evidence="2">
    <location>
        <begin position="309"/>
        <end position="328"/>
    </location>
</feature>
<accession>L8H555</accession>
<feature type="transmembrane region" description="Helical" evidence="2">
    <location>
        <begin position="122"/>
        <end position="146"/>
    </location>
</feature>
<dbReference type="InterPro" id="IPR036938">
    <property type="entry name" value="PAP2/HPO_sf"/>
</dbReference>
<dbReference type="InterPro" id="IPR000326">
    <property type="entry name" value="PAP2/HPO"/>
</dbReference>
<feature type="transmembrane region" description="Helical" evidence="2">
    <location>
        <begin position="198"/>
        <end position="218"/>
    </location>
</feature>
<dbReference type="PANTHER" id="PTHR14969:SF55">
    <property type="entry name" value="PHOSPHATIDIC ACID PHOSPHATASE TYPE 2_HALOPEROXIDASE DOMAIN-CONTAINING PROTEIN"/>
    <property type="match status" value="1"/>
</dbReference>
<proteinExistence type="predicted"/>
<dbReference type="AlphaFoldDB" id="L8H555"/>
<feature type="transmembrane region" description="Helical" evidence="2">
    <location>
        <begin position="257"/>
        <end position="275"/>
    </location>
</feature>
<dbReference type="GO" id="GO:0042392">
    <property type="term" value="F:sphingosine-1-phosphate phosphatase activity"/>
    <property type="evidence" value="ECO:0007669"/>
    <property type="project" value="TreeGrafter"/>
</dbReference>
<dbReference type="KEGG" id="acan:ACA1_053370"/>